<dbReference type="GO" id="GO:0016757">
    <property type="term" value="F:glycosyltransferase activity"/>
    <property type="evidence" value="ECO:0007669"/>
    <property type="project" value="UniProtKB-KW"/>
</dbReference>
<evidence type="ECO:0000256" key="1">
    <source>
        <dbReference type="ARBA" id="ARBA00022676"/>
    </source>
</evidence>
<keyword evidence="2" id="KW-0808">Transferase</keyword>
<dbReference type="AlphaFoldDB" id="A0A106BF08"/>
<organism evidence="3 4">
    <name type="scientific">Thiobacillus denitrificans</name>
    <dbReference type="NCBI Taxonomy" id="36861"/>
    <lineage>
        <taxon>Bacteria</taxon>
        <taxon>Pseudomonadati</taxon>
        <taxon>Pseudomonadota</taxon>
        <taxon>Betaproteobacteria</taxon>
        <taxon>Nitrosomonadales</taxon>
        <taxon>Thiobacillaceae</taxon>
        <taxon>Thiobacillus</taxon>
    </lineage>
</organism>
<evidence type="ECO:0008006" key="5">
    <source>
        <dbReference type="Google" id="ProtNLM"/>
    </source>
</evidence>
<comment type="caution">
    <text evidence="3">The sequence shown here is derived from an EMBL/GenBank/DDBJ whole genome shotgun (WGS) entry which is preliminary data.</text>
</comment>
<evidence type="ECO:0000313" key="3">
    <source>
        <dbReference type="EMBL" id="KVW91314.1"/>
    </source>
</evidence>
<dbReference type="NCBIfam" id="NF006005">
    <property type="entry name" value="PRK08136.1"/>
    <property type="match status" value="1"/>
</dbReference>
<dbReference type="InterPro" id="IPR036320">
    <property type="entry name" value="Glycosyl_Trfase_fam3_N_dom_sf"/>
</dbReference>
<dbReference type="SUPFAM" id="SSF52418">
    <property type="entry name" value="Nucleoside phosphorylase/phosphoribosyltransferase catalytic domain"/>
    <property type="match status" value="1"/>
</dbReference>
<keyword evidence="4" id="KW-1185">Reference proteome</keyword>
<dbReference type="RefSeq" id="WP_059759262.1">
    <property type="nucleotide sequence ID" value="NZ_LDUG01000061.1"/>
</dbReference>
<dbReference type="InterPro" id="IPR035902">
    <property type="entry name" value="Nuc_phospho_transferase"/>
</dbReference>
<gene>
    <name evidence="3" type="ORF">ABW22_16075</name>
</gene>
<proteinExistence type="predicted"/>
<dbReference type="SUPFAM" id="SSF47648">
    <property type="entry name" value="Nucleoside phosphorylase/phosphoribosyltransferase N-terminal domain"/>
    <property type="match status" value="1"/>
</dbReference>
<sequence length="334" mass="35300">MSYATLIRQIEVGEGLGFVDARALGAALLDGGVPELETAAFLVAFNQHDPGLDAWLGLHAALAERLPDFAAPSGPFRTVVLPTYHGVRAHPHLTPLLALLLKRFGIPVLIHGVFEGGGGTAAAYVLRELGIMPCSTTAQVNAHLQEEGIAFAPVALLSPGLAALLALRARLGVDGWVTRLAMLADVLGEHSVRVTPVASGAEIAPTREVLEALGGHALLLQGCEGEAFADPLQRPEMVLMQDGQWQPMYGAQTTASVLENLPEMDARATGAWTAQVMRDHLSLPLPIRNQLAVCLYAAGYTEDLNQARAITAINGFGLGVRALSLRERVGERGA</sequence>
<dbReference type="Gene3D" id="3.40.1030.10">
    <property type="entry name" value="Nucleoside phosphorylase/phosphoribosyltransferase catalytic domain"/>
    <property type="match status" value="1"/>
</dbReference>
<keyword evidence="1" id="KW-0328">Glycosyltransferase</keyword>
<dbReference type="OrthoDB" id="9768896at2"/>
<name>A0A106BF08_THIDE</name>
<evidence type="ECO:0000256" key="2">
    <source>
        <dbReference type="ARBA" id="ARBA00022679"/>
    </source>
</evidence>
<dbReference type="Proteomes" id="UP000064243">
    <property type="component" value="Unassembled WGS sequence"/>
</dbReference>
<evidence type="ECO:0000313" key="4">
    <source>
        <dbReference type="Proteomes" id="UP000064243"/>
    </source>
</evidence>
<dbReference type="EMBL" id="LDUG01000061">
    <property type="protein sequence ID" value="KVW91314.1"/>
    <property type="molecule type" value="Genomic_DNA"/>
</dbReference>
<reference evidence="3 4" key="1">
    <citation type="journal article" date="2015" name="Appl. Environ. Microbiol.">
        <title>Aerobic and Anaerobic Thiosulfate Oxidation by a Cold-Adapted, Subglacial Chemoautotroph.</title>
        <authorList>
            <person name="Harrold Z.R."/>
            <person name="Skidmore M.L."/>
            <person name="Hamilton T.L."/>
            <person name="Desch L."/>
            <person name="Amada K."/>
            <person name="van Gelder W."/>
            <person name="Glover K."/>
            <person name="Roden E.E."/>
            <person name="Boyd E.S."/>
        </authorList>
    </citation>
    <scope>NUCLEOTIDE SEQUENCE [LARGE SCALE GENOMIC DNA]</scope>
    <source>
        <strain evidence="3 4">RG</strain>
    </source>
</reference>
<accession>A0A106BF08</accession>
<protein>
    <recommendedName>
        <fullName evidence="5">DNA-binding protein YbiB</fullName>
    </recommendedName>
</protein>
<dbReference type="PATRIC" id="fig|36861.3.peg.3171"/>